<dbReference type="EMBL" id="JAWJBA010000001">
    <property type="protein sequence ID" value="MDV2683924.1"/>
    <property type="molecule type" value="Genomic_DNA"/>
</dbReference>
<dbReference type="Pfam" id="PF00004">
    <property type="entry name" value="AAA"/>
    <property type="match status" value="2"/>
</dbReference>
<reference evidence="5 6" key="1">
    <citation type="submission" date="2023-10" db="EMBL/GenBank/DDBJ databases">
        <title>Screening of Alkalihalobacillus lindianensis BZ-TG-R113 and Its Alleviation of Salt Stress on Rapeseed Growth.</title>
        <authorList>
            <person name="Zhao B."/>
            <person name="Guo T."/>
        </authorList>
    </citation>
    <scope>NUCLEOTIDE SEQUENCE [LARGE SCALE GENOMIC DNA]</scope>
    <source>
        <strain evidence="5 6">BZ-TG-R113</strain>
    </source>
</reference>
<dbReference type="SUPFAM" id="SSF52540">
    <property type="entry name" value="P-loop containing nucleoside triphosphate hydrolases"/>
    <property type="match status" value="2"/>
</dbReference>
<dbReference type="PRINTS" id="PR00819">
    <property type="entry name" value="CBXCFQXSUPER"/>
</dbReference>
<dbReference type="InterPro" id="IPR027417">
    <property type="entry name" value="P-loop_NTPase"/>
</dbReference>
<accession>A0ABU3X8Y4</accession>
<dbReference type="InterPro" id="IPR000641">
    <property type="entry name" value="CbxX/CfxQ"/>
</dbReference>
<dbReference type="Pfam" id="PF17866">
    <property type="entry name" value="AAA_lid_6"/>
    <property type="match status" value="2"/>
</dbReference>
<dbReference type="SMART" id="SM00382">
    <property type="entry name" value="AAA"/>
    <property type="match status" value="2"/>
</dbReference>
<evidence type="ECO:0000256" key="3">
    <source>
        <dbReference type="ARBA" id="ARBA00022840"/>
    </source>
</evidence>
<dbReference type="PANTHER" id="PTHR43392:SF2">
    <property type="entry name" value="AAA-TYPE ATPASE FAMILY PROTEIN _ ANKYRIN REPEAT FAMILY PROTEIN"/>
    <property type="match status" value="1"/>
</dbReference>
<name>A0ABU3X8Y4_9BACI</name>
<dbReference type="CDD" id="cd00009">
    <property type="entry name" value="AAA"/>
    <property type="match status" value="1"/>
</dbReference>
<keyword evidence="6" id="KW-1185">Reference proteome</keyword>
<feature type="domain" description="AAA+ ATPase" evidence="4">
    <location>
        <begin position="556"/>
        <end position="694"/>
    </location>
</feature>
<dbReference type="Gene3D" id="3.40.50.300">
    <property type="entry name" value="P-loop containing nucleotide triphosphate hydrolases"/>
    <property type="match status" value="2"/>
</dbReference>
<keyword evidence="2" id="KW-0547">Nucleotide-binding</keyword>
<sequence>MMKEKWTIDQIEKWLIQVDEDAKQFQEATALQLIKQLKEEEATQQTDAMTSELYARLAAKRMERVESAHDHLVMEWMNQAISFNPTNEIAHTVRLKKILMECRQLPIPTKFPPIRETDHGSAKKKTAELYHELATQFFELDEKMLDHFSDAEQSIKYTKEPPYESLILTLQQTYAAFREPFSVIESATKEYANSLTGIYYSAAQFKQIHHAVLQIESAKKEWESQLESFAPEKKSQTALEELDSMIGLEDVKKRIAKLYQFLQYQKARKEQGFRFKDELSLHMILTGNPGTGKTRLARLIATIYHELGLLERPEVYEVDRSQLVGGYIGQTEEQTTQAIERALGGVLFIDEAYSLKRAGQTTQDYGQAAIDTLVSAMTSEKYQGKFAVILAGYPVEMRNFLRANPGLRSRFPDQNHVHIENYSTSELIEMAKQVAIDNDYVITEGAIATLKERIEQQQVDESFGNGRTVKNIVLDAIFQKGASVSLDQANSNDFLLLEAWDFEAKEKNESVDEANPIEQLDELVGLSDAKKEIERLTSFVKVQQLRRDHDLETSPLELHAIFSGNPGTGKTTVARIYAKALHQLGLLKRGHVVEVSRADLVAGYVGQTAIKTKEKIVDALGGVLFIDEAYSLSSSGENDFGKEALATIVQEMTIHKENLVIIMAGYKDEMQQLLSINPGLRSRFKNTVPFRDFTGDQLREMMTMRADQLGYTFEGDAQAMLHTIVPSEGHPGNGRYVAGLLDSLIQAQASRLMEEDTRQMNKEMLQTITREDIDVVQNMEG</sequence>
<dbReference type="Proteomes" id="UP001287282">
    <property type="component" value="Unassembled WGS sequence"/>
</dbReference>
<evidence type="ECO:0000256" key="2">
    <source>
        <dbReference type="ARBA" id="ARBA00022741"/>
    </source>
</evidence>
<dbReference type="InterPro" id="IPR003593">
    <property type="entry name" value="AAA+_ATPase"/>
</dbReference>
<organism evidence="5 6">
    <name type="scientific">Alkalihalophilus lindianensis</name>
    <dbReference type="NCBI Taxonomy" id="1630542"/>
    <lineage>
        <taxon>Bacteria</taxon>
        <taxon>Bacillati</taxon>
        <taxon>Bacillota</taxon>
        <taxon>Bacilli</taxon>
        <taxon>Bacillales</taxon>
        <taxon>Bacillaceae</taxon>
        <taxon>Alkalihalophilus</taxon>
    </lineage>
</organism>
<protein>
    <submittedName>
        <fullName evidence="5">AAA family ATPase</fullName>
    </submittedName>
</protein>
<dbReference type="InterPro" id="IPR003959">
    <property type="entry name" value="ATPase_AAA_core"/>
</dbReference>
<proteinExistence type="inferred from homology"/>
<dbReference type="InterPro" id="IPR041627">
    <property type="entry name" value="AAA_lid_6"/>
</dbReference>
<evidence type="ECO:0000313" key="5">
    <source>
        <dbReference type="EMBL" id="MDV2683924.1"/>
    </source>
</evidence>
<evidence type="ECO:0000313" key="6">
    <source>
        <dbReference type="Proteomes" id="UP001287282"/>
    </source>
</evidence>
<evidence type="ECO:0000256" key="1">
    <source>
        <dbReference type="ARBA" id="ARBA00010378"/>
    </source>
</evidence>
<dbReference type="InterPro" id="IPR050773">
    <property type="entry name" value="CbxX/CfxQ_RuBisCO_ESX"/>
</dbReference>
<feature type="domain" description="AAA+ ATPase" evidence="4">
    <location>
        <begin position="279"/>
        <end position="421"/>
    </location>
</feature>
<comment type="similarity">
    <text evidence="1">Belongs to the CbxX/CfxQ family.</text>
</comment>
<dbReference type="RefSeq" id="WP_317121149.1">
    <property type="nucleotide sequence ID" value="NZ_JAWJBA010000001.1"/>
</dbReference>
<evidence type="ECO:0000259" key="4">
    <source>
        <dbReference type="SMART" id="SM00382"/>
    </source>
</evidence>
<dbReference type="PANTHER" id="PTHR43392">
    <property type="entry name" value="AAA-TYPE ATPASE FAMILY PROTEIN / ANKYRIN REPEAT FAMILY PROTEIN"/>
    <property type="match status" value="1"/>
</dbReference>
<gene>
    <name evidence="5" type="ORF">RYX56_05980</name>
</gene>
<dbReference type="Gene3D" id="1.10.8.60">
    <property type="match status" value="1"/>
</dbReference>
<comment type="caution">
    <text evidence="5">The sequence shown here is derived from an EMBL/GenBank/DDBJ whole genome shotgun (WGS) entry which is preliminary data.</text>
</comment>
<keyword evidence="3" id="KW-0067">ATP-binding</keyword>